<evidence type="ECO:0000313" key="1">
    <source>
        <dbReference type="EMBL" id="GAJ19229.1"/>
    </source>
</evidence>
<reference evidence="1" key="1">
    <citation type="journal article" date="2014" name="Front. Microbiol.">
        <title>High frequency of phylogenetically diverse reductive dehalogenase-homologous genes in deep subseafloor sedimentary metagenomes.</title>
        <authorList>
            <person name="Kawai M."/>
            <person name="Futagami T."/>
            <person name="Toyoda A."/>
            <person name="Takaki Y."/>
            <person name="Nishi S."/>
            <person name="Hori S."/>
            <person name="Arai W."/>
            <person name="Tsubouchi T."/>
            <person name="Morono Y."/>
            <person name="Uchiyama I."/>
            <person name="Ito T."/>
            <person name="Fujiyama A."/>
            <person name="Inagaki F."/>
            <person name="Takami H."/>
        </authorList>
    </citation>
    <scope>NUCLEOTIDE SEQUENCE</scope>
    <source>
        <strain evidence="1">Expedition CK06-06</strain>
    </source>
</reference>
<gene>
    <name evidence="1" type="ORF">S12H4_56780</name>
</gene>
<dbReference type="Gene3D" id="1.10.10.60">
    <property type="entry name" value="Homeodomain-like"/>
    <property type="match status" value="1"/>
</dbReference>
<accession>X1UNZ5</accession>
<organism evidence="1">
    <name type="scientific">marine sediment metagenome</name>
    <dbReference type="NCBI Taxonomy" id="412755"/>
    <lineage>
        <taxon>unclassified sequences</taxon>
        <taxon>metagenomes</taxon>
        <taxon>ecological metagenomes</taxon>
    </lineage>
</organism>
<proteinExistence type="predicted"/>
<dbReference type="EMBL" id="BARW01036613">
    <property type="protein sequence ID" value="GAJ19229.1"/>
    <property type="molecule type" value="Genomic_DNA"/>
</dbReference>
<protein>
    <submittedName>
        <fullName evidence="1">Uncharacterized protein</fullName>
    </submittedName>
</protein>
<sequence length="54" mass="6427">MERKDIIKERPPKTSKYILKYGKPLKEIAAMFGVSLATIHTWLNNPKKREWLEK</sequence>
<name>X1UNZ5_9ZZZZ</name>
<feature type="non-terminal residue" evidence="1">
    <location>
        <position position="54"/>
    </location>
</feature>
<comment type="caution">
    <text evidence="1">The sequence shown here is derived from an EMBL/GenBank/DDBJ whole genome shotgun (WGS) entry which is preliminary data.</text>
</comment>
<dbReference type="AlphaFoldDB" id="X1UNZ5"/>